<feature type="domain" description="Sugar-binding" evidence="5">
    <location>
        <begin position="76"/>
        <end position="320"/>
    </location>
</feature>
<reference evidence="6 7" key="1">
    <citation type="submission" date="2016-10" db="EMBL/GenBank/DDBJ databases">
        <authorList>
            <person name="de Groot N.N."/>
        </authorList>
    </citation>
    <scope>NUCLEOTIDE SEQUENCE [LARGE SCALE GENOMIC DNA]</scope>
    <source>
        <strain evidence="6 7">DSM 26424</strain>
    </source>
</reference>
<dbReference type="InterPro" id="IPR036388">
    <property type="entry name" value="WH-like_DNA-bd_sf"/>
</dbReference>
<dbReference type="EMBL" id="FNEJ01000017">
    <property type="protein sequence ID" value="SDJ08928.1"/>
    <property type="molecule type" value="Genomic_DNA"/>
</dbReference>
<evidence type="ECO:0000256" key="1">
    <source>
        <dbReference type="ARBA" id="ARBA00010466"/>
    </source>
</evidence>
<evidence type="ECO:0000313" key="6">
    <source>
        <dbReference type="EMBL" id="SDJ08928.1"/>
    </source>
</evidence>
<keyword evidence="7" id="KW-1185">Reference proteome</keyword>
<dbReference type="Gene3D" id="3.40.50.1360">
    <property type="match status" value="1"/>
</dbReference>
<name>A0A1G8QW55_9RHOB</name>
<dbReference type="STRING" id="555512.SAMN04487993_101798"/>
<keyword evidence="3" id="KW-0238">DNA-binding</keyword>
<dbReference type="OrthoDB" id="7065657at2"/>
<dbReference type="Pfam" id="PF04198">
    <property type="entry name" value="Sugar-bind"/>
    <property type="match status" value="1"/>
</dbReference>
<dbReference type="Gene3D" id="1.10.10.10">
    <property type="entry name" value="Winged helix-like DNA-binding domain superfamily/Winged helix DNA-binding domain"/>
    <property type="match status" value="1"/>
</dbReference>
<dbReference type="InterPro" id="IPR007324">
    <property type="entry name" value="Sugar-bd_dom_put"/>
</dbReference>
<dbReference type="InterPro" id="IPR051054">
    <property type="entry name" value="SorC_transcr_regulators"/>
</dbReference>
<organism evidence="6 7">
    <name type="scientific">Salipiger marinus</name>
    <dbReference type="NCBI Taxonomy" id="555512"/>
    <lineage>
        <taxon>Bacteria</taxon>
        <taxon>Pseudomonadati</taxon>
        <taxon>Pseudomonadota</taxon>
        <taxon>Alphaproteobacteria</taxon>
        <taxon>Rhodobacterales</taxon>
        <taxon>Roseobacteraceae</taxon>
        <taxon>Salipiger</taxon>
    </lineage>
</organism>
<dbReference type="PANTHER" id="PTHR34294">
    <property type="entry name" value="TRANSCRIPTIONAL REGULATOR-RELATED"/>
    <property type="match status" value="1"/>
</dbReference>
<protein>
    <submittedName>
        <fullName evidence="6">Deoxyribonucleoside regulator</fullName>
    </submittedName>
</protein>
<dbReference type="InterPro" id="IPR037171">
    <property type="entry name" value="NagB/RpiA_transferase-like"/>
</dbReference>
<gene>
    <name evidence="6" type="ORF">SAMN04487993_101798</name>
</gene>
<dbReference type="PANTHER" id="PTHR34294:SF1">
    <property type="entry name" value="TRANSCRIPTIONAL REGULATOR LSRR"/>
    <property type="match status" value="1"/>
</dbReference>
<keyword evidence="2" id="KW-0805">Transcription regulation</keyword>
<proteinExistence type="inferred from homology"/>
<dbReference type="Proteomes" id="UP000199093">
    <property type="component" value="Unassembled WGS sequence"/>
</dbReference>
<dbReference type="GO" id="GO:0030246">
    <property type="term" value="F:carbohydrate binding"/>
    <property type="evidence" value="ECO:0007669"/>
    <property type="project" value="InterPro"/>
</dbReference>
<evidence type="ECO:0000259" key="5">
    <source>
        <dbReference type="Pfam" id="PF04198"/>
    </source>
</evidence>
<accession>A0A1G8QW55</accession>
<dbReference type="RefSeq" id="WP_089849654.1">
    <property type="nucleotide sequence ID" value="NZ_FNEJ01000017.1"/>
</dbReference>
<dbReference type="AlphaFoldDB" id="A0A1G8QW55"/>
<dbReference type="SUPFAM" id="SSF100950">
    <property type="entry name" value="NagB/RpiA/CoA transferase-like"/>
    <property type="match status" value="1"/>
</dbReference>
<evidence type="ECO:0000256" key="4">
    <source>
        <dbReference type="ARBA" id="ARBA00023163"/>
    </source>
</evidence>
<dbReference type="GO" id="GO:0003677">
    <property type="term" value="F:DNA binding"/>
    <property type="evidence" value="ECO:0007669"/>
    <property type="project" value="UniProtKB-KW"/>
</dbReference>
<comment type="similarity">
    <text evidence="1">Belongs to the SorC transcriptional regulatory family.</text>
</comment>
<evidence type="ECO:0000256" key="2">
    <source>
        <dbReference type="ARBA" id="ARBA00023015"/>
    </source>
</evidence>
<keyword evidence="4" id="KW-0804">Transcription</keyword>
<evidence type="ECO:0000256" key="3">
    <source>
        <dbReference type="ARBA" id="ARBA00023125"/>
    </source>
</evidence>
<evidence type="ECO:0000313" key="7">
    <source>
        <dbReference type="Proteomes" id="UP000199093"/>
    </source>
</evidence>
<sequence>MSDDTDRTSNRLPQEGGRDQLMVSIARMTYQQNKTLTEIAAETGLNRWQVSRLLQEARDLGIVRIEIVPRTLRHPDLEARLIHAFGLQDAVVVPGPAEEGPDGVAQAAGQYLAALKPKPRSIGVSWGRTMAAVAHWLPPDWAEGISVVQINGTVAPVPGIAHHNDVAETFARKGRGRMIPLPVPAIVGEILTREVLEKDRIVADVLRQAEAAQVLAFSLGVAGEGSVLQRSGNILKAEMAGLLRAGAVGDVLGHFISRQGEIVDPDLDARTIGLTLSNLRQHERSIGIVSGQEKHDVTLGTLRAGLVTVLVTDEATATFALEHAHDR</sequence>